<comment type="subcellular location">
    <subcellularLocation>
        <location evidence="2">Mitochondrion inner membrane</location>
        <topology evidence="2">Multi-pass membrane protein</topology>
    </subcellularLocation>
</comment>
<evidence type="ECO:0000256" key="9">
    <source>
        <dbReference type="ARBA" id="ARBA00022967"/>
    </source>
</evidence>
<keyword evidence="8" id="KW-0999">Mitochondrion inner membrane</keyword>
<comment type="function">
    <text evidence="17">Core subunit of the mitochondrial membrane respiratory chain NADH dehydrogenase (Complex I) which catalyzes electron transfer from NADH through the respiratory chain, using ubiquinone as an electron acceptor. Essential for the catalytic activity and assembly of complex I.</text>
</comment>
<feature type="domain" description="NADH:quinone oxidoreductase/Mrp antiporter transmembrane" evidence="18">
    <location>
        <begin position="105"/>
        <end position="385"/>
    </location>
</feature>
<dbReference type="PANTHER" id="PTHR42829">
    <property type="entry name" value="NADH-UBIQUINONE OXIDOREDUCTASE CHAIN 5"/>
    <property type="match status" value="1"/>
</dbReference>
<dbReference type="InterPro" id="IPR001516">
    <property type="entry name" value="Proton_antipo_N"/>
</dbReference>
<evidence type="ECO:0000256" key="14">
    <source>
        <dbReference type="ARBA" id="ARBA00023128"/>
    </source>
</evidence>
<dbReference type="Pfam" id="PF00361">
    <property type="entry name" value="Proton_antipo_M"/>
    <property type="match status" value="1"/>
</dbReference>
<feature type="transmembrane region" description="Helical" evidence="17">
    <location>
        <begin position="554"/>
        <end position="571"/>
    </location>
</feature>
<evidence type="ECO:0000259" key="18">
    <source>
        <dbReference type="Pfam" id="PF00361"/>
    </source>
</evidence>
<evidence type="ECO:0000256" key="12">
    <source>
        <dbReference type="ARBA" id="ARBA00023027"/>
    </source>
</evidence>
<dbReference type="AlphaFoldDB" id="A0A6H0N473"/>
<keyword evidence="15 17" id="KW-0472">Membrane</keyword>
<dbReference type="PRINTS" id="PR01435">
    <property type="entry name" value="NPOXDRDTASE5"/>
</dbReference>
<feature type="domain" description="NADH dehydrogenase subunit 5 C-terminal" evidence="20">
    <location>
        <begin position="391"/>
        <end position="571"/>
    </location>
</feature>
<keyword evidence="9" id="KW-1278">Translocase</keyword>
<dbReference type="Pfam" id="PF06455">
    <property type="entry name" value="NADH5_C"/>
    <property type="match status" value="1"/>
</dbReference>
<dbReference type="EMBL" id="MK614551">
    <property type="protein sequence ID" value="QIV24790.1"/>
    <property type="molecule type" value="Genomic_DNA"/>
</dbReference>
<dbReference type="InterPro" id="IPR001750">
    <property type="entry name" value="ND/Mrp_TM"/>
</dbReference>
<proteinExistence type="inferred from homology"/>
<reference evidence="21" key="1">
    <citation type="journal article" date="2020" name="Syst. Entomol.">
        <title>Museomics reveals extensive cryptic diversity of Australian prionine longhorn beetles with implications for their classification and conservation.</title>
        <authorList>
            <person name="Jin M."/>
            <person name="Zwick A."/>
            <person name="Slipinski A."/>
            <person name="Keyzer R."/>
            <person name="Pang H."/>
        </authorList>
    </citation>
    <scope>NUCLEOTIDE SEQUENCE</scope>
</reference>
<evidence type="ECO:0000256" key="17">
    <source>
        <dbReference type="RuleBase" id="RU003404"/>
    </source>
</evidence>
<feature type="transmembrane region" description="Helical" evidence="17">
    <location>
        <begin position="485"/>
        <end position="510"/>
    </location>
</feature>
<evidence type="ECO:0000256" key="10">
    <source>
        <dbReference type="ARBA" id="ARBA00022982"/>
    </source>
</evidence>
<evidence type="ECO:0000256" key="4">
    <source>
        <dbReference type="ARBA" id="ARBA00021096"/>
    </source>
</evidence>
<keyword evidence="7 17" id="KW-0812">Transmembrane</keyword>
<feature type="transmembrane region" description="Helical" evidence="17">
    <location>
        <begin position="150"/>
        <end position="171"/>
    </location>
</feature>
<keyword evidence="5 17" id="KW-0813">Transport</keyword>
<evidence type="ECO:0000256" key="15">
    <source>
        <dbReference type="ARBA" id="ARBA00023136"/>
    </source>
</evidence>
<feature type="transmembrane region" description="Helical" evidence="17">
    <location>
        <begin position="418"/>
        <end position="440"/>
    </location>
</feature>
<comment type="similarity">
    <text evidence="17">Belongs to the complex I subunit 5 family.</text>
</comment>
<evidence type="ECO:0000259" key="19">
    <source>
        <dbReference type="Pfam" id="PF00662"/>
    </source>
</evidence>
<dbReference type="GO" id="GO:0005743">
    <property type="term" value="C:mitochondrial inner membrane"/>
    <property type="evidence" value="ECO:0007669"/>
    <property type="project" value="UniProtKB-SubCell"/>
</dbReference>
<feature type="transmembrane region" description="Helical" evidence="17">
    <location>
        <begin position="7"/>
        <end position="27"/>
    </location>
</feature>
<dbReference type="InterPro" id="IPR003945">
    <property type="entry name" value="NU5C-like"/>
</dbReference>
<feature type="transmembrane region" description="Helical" evidence="17">
    <location>
        <begin position="375"/>
        <end position="397"/>
    </location>
</feature>
<evidence type="ECO:0000256" key="11">
    <source>
        <dbReference type="ARBA" id="ARBA00022989"/>
    </source>
</evidence>
<dbReference type="EC" id="7.1.1.2" evidence="3 17"/>
<evidence type="ECO:0000256" key="5">
    <source>
        <dbReference type="ARBA" id="ARBA00022448"/>
    </source>
</evidence>
<feature type="transmembrane region" description="Helical" evidence="17">
    <location>
        <begin position="335"/>
        <end position="355"/>
    </location>
</feature>
<keyword evidence="6" id="KW-0679">Respiratory chain</keyword>
<feature type="transmembrane region" description="Helical" evidence="17">
    <location>
        <begin position="242"/>
        <end position="263"/>
    </location>
</feature>
<comment type="function">
    <text evidence="1">Core subunit of the mitochondrial membrane respiratory chain NADH dehydrogenase (Complex I) that is believed to belong to the minimal assembly required for catalysis. Complex I functions in the transfer of electrons from NADH to the respiratory chain. The immediate electron acceptor for the enzyme is believed to be ubiquinone.</text>
</comment>
<comment type="catalytic activity">
    <reaction evidence="16 17">
        <text>a ubiquinone + NADH + 5 H(+)(in) = a ubiquinol + NAD(+) + 4 H(+)(out)</text>
        <dbReference type="Rhea" id="RHEA:29091"/>
        <dbReference type="Rhea" id="RHEA-COMP:9565"/>
        <dbReference type="Rhea" id="RHEA-COMP:9566"/>
        <dbReference type="ChEBI" id="CHEBI:15378"/>
        <dbReference type="ChEBI" id="CHEBI:16389"/>
        <dbReference type="ChEBI" id="CHEBI:17976"/>
        <dbReference type="ChEBI" id="CHEBI:57540"/>
        <dbReference type="ChEBI" id="CHEBI:57945"/>
        <dbReference type="EC" id="7.1.1.2"/>
    </reaction>
</comment>
<organism evidence="21">
    <name type="scientific">Analophus parallelus</name>
    <dbReference type="NCBI Taxonomy" id="2546584"/>
    <lineage>
        <taxon>Eukaryota</taxon>
        <taxon>Metazoa</taxon>
        <taxon>Ecdysozoa</taxon>
        <taxon>Arthropoda</taxon>
        <taxon>Hexapoda</taxon>
        <taxon>Insecta</taxon>
        <taxon>Pterygota</taxon>
        <taxon>Neoptera</taxon>
        <taxon>Endopterygota</taxon>
        <taxon>Coleoptera</taxon>
        <taxon>Polyphaga</taxon>
        <taxon>Cucujiformia</taxon>
        <taxon>Chrysomeloidea</taxon>
        <taxon>Cerambycidae</taxon>
        <taxon>Prioninae</taxon>
        <taxon>Macrotomini</taxon>
        <taxon>Analophus</taxon>
    </lineage>
</organism>
<evidence type="ECO:0000256" key="7">
    <source>
        <dbReference type="ARBA" id="ARBA00022692"/>
    </source>
</evidence>
<evidence type="ECO:0000256" key="8">
    <source>
        <dbReference type="ARBA" id="ARBA00022792"/>
    </source>
</evidence>
<dbReference type="Pfam" id="PF00662">
    <property type="entry name" value="Proton_antipo_N"/>
    <property type="match status" value="1"/>
</dbReference>
<evidence type="ECO:0000256" key="16">
    <source>
        <dbReference type="ARBA" id="ARBA00049551"/>
    </source>
</evidence>
<geneLocation type="mitochondrion" evidence="21"/>
<gene>
    <name evidence="21" type="primary">ND5</name>
</gene>
<evidence type="ECO:0000259" key="20">
    <source>
        <dbReference type="Pfam" id="PF06455"/>
    </source>
</evidence>
<accession>A0A6H0N473</accession>
<keyword evidence="14 17" id="KW-0496">Mitochondrion</keyword>
<evidence type="ECO:0000256" key="2">
    <source>
        <dbReference type="ARBA" id="ARBA00004448"/>
    </source>
</evidence>
<feature type="transmembrane region" description="Helical" evidence="17">
    <location>
        <begin position="47"/>
        <end position="72"/>
    </location>
</feature>
<dbReference type="PANTHER" id="PTHR42829:SF2">
    <property type="entry name" value="NADH-UBIQUINONE OXIDOREDUCTASE CHAIN 5"/>
    <property type="match status" value="1"/>
</dbReference>
<feature type="domain" description="NADH-Ubiquinone oxidoreductase (complex I) chain 5 N-terminal" evidence="19">
    <location>
        <begin position="42"/>
        <end position="88"/>
    </location>
</feature>
<evidence type="ECO:0000256" key="1">
    <source>
        <dbReference type="ARBA" id="ARBA00003257"/>
    </source>
</evidence>
<keyword evidence="10" id="KW-0249">Electron transport</keyword>
<evidence type="ECO:0000313" key="21">
    <source>
        <dbReference type="EMBL" id="QIV24790.1"/>
    </source>
</evidence>
<protein>
    <recommendedName>
        <fullName evidence="4 17">NADH-ubiquinone oxidoreductase chain 5</fullName>
        <ecNumber evidence="3 17">7.1.1.2</ecNumber>
    </recommendedName>
</protein>
<keyword evidence="13 17" id="KW-0830">Ubiquinone</keyword>
<dbReference type="PRINTS" id="PR01434">
    <property type="entry name" value="NADHDHGNASE5"/>
</dbReference>
<evidence type="ECO:0000256" key="3">
    <source>
        <dbReference type="ARBA" id="ARBA00012944"/>
    </source>
</evidence>
<evidence type="ECO:0000256" key="6">
    <source>
        <dbReference type="ARBA" id="ARBA00022660"/>
    </source>
</evidence>
<feature type="transmembrane region" description="Helical" evidence="17">
    <location>
        <begin position="84"/>
        <end position="104"/>
    </location>
</feature>
<feature type="transmembrane region" description="Helical" evidence="17">
    <location>
        <begin position="217"/>
        <end position="236"/>
    </location>
</feature>
<feature type="transmembrane region" description="Helical" evidence="17">
    <location>
        <begin position="177"/>
        <end position="196"/>
    </location>
</feature>
<dbReference type="GO" id="GO:0042773">
    <property type="term" value="P:ATP synthesis coupled electron transport"/>
    <property type="evidence" value="ECO:0007669"/>
    <property type="project" value="InterPro"/>
</dbReference>
<keyword evidence="12 17" id="KW-0520">NAD</keyword>
<dbReference type="GO" id="GO:0015990">
    <property type="term" value="P:electron transport coupled proton transport"/>
    <property type="evidence" value="ECO:0007669"/>
    <property type="project" value="TreeGrafter"/>
</dbReference>
<sequence length="573" mass="65027">MLSICKIYFGLFLGLSILSFSSSVYFMVLDYVMIIEYTLIDLNSSSIIMTVLLDWMSLVFMSFVLFISSMVIYYSEEYMSGDFYLNRFILLVVMFVFSMILLIISPNLISILLGWDGLGLVSYCLVIYYQNIKSYNAGMLTALSNRVGDVALLMSIAWMVNYGSWSYIYYLDYMKDDWVMLFICFLVILAAMTKSAQIPFSSWLPAAMAAPTPVSSLVHSSTLVTAGVYLLIRFNFAFSKDLMFVLLFISSMTMFMSGLGANFEYDLKKIIALSTLSQLGLMMSILALGDFYLAFFHLLTHALFKALLFMCAGNLIHNLGNCQDIRYMGGLIKHLPMTCCFFNICNFSLCGLPFLSGFYSKDLVVEVMSMQFLSIYIYLVFYISIGLTVMYSFRLTYYTLTGDFNYSSLSGLGESGGLMLKGMGGLILFVVFSGSMLQWLMFSTPYFICLPLLLKLMTLLVVISGMWLGYEVAKFKLNYTCKSKNLLTLSTFLGTMWNMPFISTLGINYYPIFSGEAYGKIFDQGWMEYYGGQNLGRNLKLGSGLFQLFSNNHLKIYFMMTIIWVSLLAYMSL</sequence>
<keyword evidence="11 17" id="KW-1133">Transmembrane helix</keyword>
<dbReference type="GO" id="GO:0008137">
    <property type="term" value="F:NADH dehydrogenase (ubiquinone) activity"/>
    <property type="evidence" value="ECO:0007669"/>
    <property type="project" value="UniProtKB-EC"/>
</dbReference>
<dbReference type="InterPro" id="IPR010934">
    <property type="entry name" value="NADH_DH_su5_C"/>
</dbReference>
<feature type="transmembrane region" description="Helical" evidence="17">
    <location>
        <begin position="452"/>
        <end position="473"/>
    </location>
</feature>
<name>A0A6H0N473_9CUCU</name>
<evidence type="ECO:0000256" key="13">
    <source>
        <dbReference type="ARBA" id="ARBA00023075"/>
    </source>
</evidence>
<dbReference type="GO" id="GO:0003954">
    <property type="term" value="F:NADH dehydrogenase activity"/>
    <property type="evidence" value="ECO:0007669"/>
    <property type="project" value="TreeGrafter"/>
</dbReference>